<dbReference type="AlphaFoldDB" id="A0A2W1NCM9"/>
<organism evidence="3 4">
    <name type="scientific">Paenibacillus xerothermodurans</name>
    <dbReference type="NCBI Taxonomy" id="1977292"/>
    <lineage>
        <taxon>Bacteria</taxon>
        <taxon>Bacillati</taxon>
        <taxon>Bacillota</taxon>
        <taxon>Bacilli</taxon>
        <taxon>Bacillales</taxon>
        <taxon>Paenibacillaceae</taxon>
        <taxon>Paenibacillus</taxon>
    </lineage>
</organism>
<dbReference type="Gene3D" id="3.40.50.2000">
    <property type="entry name" value="Glycogen Phosphorylase B"/>
    <property type="match status" value="2"/>
</dbReference>
<dbReference type="Pfam" id="PF00534">
    <property type="entry name" value="Glycos_transf_1"/>
    <property type="match status" value="1"/>
</dbReference>
<accession>A0A2W1NCM9</accession>
<dbReference type="PANTHER" id="PTHR46401:SF2">
    <property type="entry name" value="GLYCOSYLTRANSFERASE WBBK-RELATED"/>
    <property type="match status" value="1"/>
</dbReference>
<proteinExistence type="predicted"/>
<dbReference type="EMBL" id="NHRJ02000005">
    <property type="protein sequence ID" value="PZE20811.1"/>
    <property type="molecule type" value="Genomic_DNA"/>
</dbReference>
<evidence type="ECO:0000256" key="1">
    <source>
        <dbReference type="ARBA" id="ARBA00022679"/>
    </source>
</evidence>
<dbReference type="GO" id="GO:0009103">
    <property type="term" value="P:lipopolysaccharide biosynthetic process"/>
    <property type="evidence" value="ECO:0007669"/>
    <property type="project" value="TreeGrafter"/>
</dbReference>
<feature type="domain" description="Glycosyl transferase family 1" evidence="2">
    <location>
        <begin position="210"/>
        <end position="372"/>
    </location>
</feature>
<evidence type="ECO:0000259" key="2">
    <source>
        <dbReference type="Pfam" id="PF00534"/>
    </source>
</evidence>
<dbReference type="Proteomes" id="UP000214746">
    <property type="component" value="Unassembled WGS sequence"/>
</dbReference>
<dbReference type="OrthoDB" id="9797829at2"/>
<sequence length="446" mass="51278">MKIAYFSPFPPQKSGISDYSVYLVEALSSFAEVDLWVDGFDLSSEHITNKFRIYDYVNNPEHLTLLNNYDEIIYNIGNNPYYHSHIYDVFLKYNGVVILHEYVLYYLITGYYLDLLHDSELYLDELMMNHGDGGYAEGLRILHDSLPPLQYKFPEKLPLNKRLIDHARGIIVHSEYARNEVLKINPNANCRVISQIGPNADNINVNADRKRELRQKYNISDDDILIASFGYVSSSKRIHQVVEALSQLPITNYKYLLVGEGDYVKPLLKKHRLQDKVIFTGFTTIEEFDELIAVSDIIVNLRYPYMGETSASLIRALLLGKVALVTDIGWFRELSDKCVIKIPLDENEVANIRHQLERLIGNAELRESYSTAIQAYADSELDPRKIARNIVAYLGELQHRRQKERLFNAICDEAALALNGMGVQEESFYVKDVSELIYSVIKTRGE</sequence>
<keyword evidence="1" id="KW-0808">Transferase</keyword>
<evidence type="ECO:0000313" key="4">
    <source>
        <dbReference type="Proteomes" id="UP000214746"/>
    </source>
</evidence>
<dbReference type="SUPFAM" id="SSF53756">
    <property type="entry name" value="UDP-Glycosyltransferase/glycogen phosphorylase"/>
    <property type="match status" value="1"/>
</dbReference>
<gene>
    <name evidence="3" type="ORF">CBW46_011700</name>
</gene>
<evidence type="ECO:0000313" key="3">
    <source>
        <dbReference type="EMBL" id="PZE20811.1"/>
    </source>
</evidence>
<dbReference type="RefSeq" id="WP_089200182.1">
    <property type="nucleotide sequence ID" value="NZ_NHRJ02000005.1"/>
</dbReference>
<dbReference type="InterPro" id="IPR001296">
    <property type="entry name" value="Glyco_trans_1"/>
</dbReference>
<dbReference type="CDD" id="cd03801">
    <property type="entry name" value="GT4_PimA-like"/>
    <property type="match status" value="1"/>
</dbReference>
<keyword evidence="4" id="KW-1185">Reference proteome</keyword>
<dbReference type="GO" id="GO:0016757">
    <property type="term" value="F:glycosyltransferase activity"/>
    <property type="evidence" value="ECO:0007669"/>
    <property type="project" value="InterPro"/>
</dbReference>
<comment type="caution">
    <text evidence="3">The sequence shown here is derived from an EMBL/GenBank/DDBJ whole genome shotgun (WGS) entry which is preliminary data.</text>
</comment>
<name>A0A2W1NCM9_PAEXE</name>
<dbReference type="PANTHER" id="PTHR46401">
    <property type="entry name" value="GLYCOSYLTRANSFERASE WBBK-RELATED"/>
    <property type="match status" value="1"/>
</dbReference>
<reference evidence="3" key="1">
    <citation type="submission" date="2018-06" db="EMBL/GenBank/DDBJ databases">
        <title>Paenibacillus xerothermodurans sp. nov. an extremely dry heat resistant spore forming bacterium isolated from the soil of Cape Canaveral, Florida.</title>
        <authorList>
            <person name="Seuylemezian A."/>
            <person name="Kaur N."/>
            <person name="Patil P."/>
            <person name="Patil P."/>
            <person name="Mayilraj S."/>
            <person name="Vaishampayan P."/>
        </authorList>
    </citation>
    <scope>NUCLEOTIDE SEQUENCE [LARGE SCALE GENOMIC DNA]</scope>
    <source>
        <strain evidence="3">ATCC 27380</strain>
    </source>
</reference>
<protein>
    <submittedName>
        <fullName evidence="3">Glycosyltransferase</fullName>
    </submittedName>
</protein>